<protein>
    <submittedName>
        <fullName evidence="1">Uncharacterized protein</fullName>
    </submittedName>
</protein>
<evidence type="ECO:0000313" key="2">
    <source>
        <dbReference type="EMBL" id="CAB4170581.1"/>
    </source>
</evidence>
<reference evidence="1" key="1">
    <citation type="submission" date="2020-04" db="EMBL/GenBank/DDBJ databases">
        <authorList>
            <person name="Chiriac C."/>
            <person name="Salcher M."/>
            <person name="Ghai R."/>
            <person name="Kavagutti S V."/>
        </authorList>
    </citation>
    <scope>NUCLEOTIDE SEQUENCE</scope>
</reference>
<dbReference type="EMBL" id="LR796625">
    <property type="protein sequence ID" value="CAB4155307.1"/>
    <property type="molecule type" value="Genomic_DNA"/>
</dbReference>
<proteinExistence type="predicted"/>
<dbReference type="EMBL" id="LR797270">
    <property type="protein sequence ID" value="CAB4198547.1"/>
    <property type="molecule type" value="Genomic_DNA"/>
</dbReference>
<accession>A0A6J5N999</accession>
<gene>
    <name evidence="3" type="ORF">UFOVP1307_144</name>
    <name evidence="1" type="ORF">UFOVP651_202</name>
    <name evidence="2" type="ORF">UFOVP902_58</name>
</gene>
<dbReference type="EMBL" id="LR796859">
    <property type="protein sequence ID" value="CAB4170581.1"/>
    <property type="molecule type" value="Genomic_DNA"/>
</dbReference>
<name>A0A6J5N999_9CAUD</name>
<evidence type="ECO:0000313" key="1">
    <source>
        <dbReference type="EMBL" id="CAB4155307.1"/>
    </source>
</evidence>
<organism evidence="1">
    <name type="scientific">uncultured Caudovirales phage</name>
    <dbReference type="NCBI Taxonomy" id="2100421"/>
    <lineage>
        <taxon>Viruses</taxon>
        <taxon>Duplodnaviria</taxon>
        <taxon>Heunggongvirae</taxon>
        <taxon>Uroviricota</taxon>
        <taxon>Caudoviricetes</taxon>
        <taxon>Peduoviridae</taxon>
        <taxon>Maltschvirus</taxon>
        <taxon>Maltschvirus maltsch</taxon>
    </lineage>
</organism>
<sequence>MGKKSAHSGMSPKDRSINLMDKFITRNANRTKGQPVLPERRKDASVPVNLWPLKDQIEYWENRTDLDRFDEDYASYSTWYAEIKRTSNVYPATFVDFTLKLKAELTTMYEKKMSPKSALLELRKLGVY</sequence>
<evidence type="ECO:0000313" key="3">
    <source>
        <dbReference type="EMBL" id="CAB4198547.1"/>
    </source>
</evidence>